<dbReference type="Proteomes" id="UP000887159">
    <property type="component" value="Unassembled WGS sequence"/>
</dbReference>
<proteinExistence type="predicted"/>
<reference evidence="1" key="1">
    <citation type="submission" date="2020-08" db="EMBL/GenBank/DDBJ databases">
        <title>Multicomponent nature underlies the extraordinary mechanical properties of spider dragline silk.</title>
        <authorList>
            <person name="Kono N."/>
            <person name="Nakamura H."/>
            <person name="Mori M."/>
            <person name="Yoshida Y."/>
            <person name="Ohtoshi R."/>
            <person name="Malay A.D."/>
            <person name="Moran D.A.P."/>
            <person name="Tomita M."/>
            <person name="Numata K."/>
            <person name="Arakawa K."/>
        </authorList>
    </citation>
    <scope>NUCLEOTIDE SEQUENCE</scope>
</reference>
<dbReference type="AlphaFoldDB" id="A0A8X6SVW3"/>
<evidence type="ECO:0000313" key="2">
    <source>
        <dbReference type="Proteomes" id="UP000887159"/>
    </source>
</evidence>
<keyword evidence="2" id="KW-1185">Reference proteome</keyword>
<gene>
    <name evidence="1" type="ORF">TNCV_1571921</name>
</gene>
<evidence type="ECO:0000313" key="1">
    <source>
        <dbReference type="EMBL" id="GFY15381.1"/>
    </source>
</evidence>
<organism evidence="1 2">
    <name type="scientific">Trichonephila clavipes</name>
    <name type="common">Golden silk orbweaver</name>
    <name type="synonym">Nephila clavipes</name>
    <dbReference type="NCBI Taxonomy" id="2585209"/>
    <lineage>
        <taxon>Eukaryota</taxon>
        <taxon>Metazoa</taxon>
        <taxon>Ecdysozoa</taxon>
        <taxon>Arthropoda</taxon>
        <taxon>Chelicerata</taxon>
        <taxon>Arachnida</taxon>
        <taxon>Araneae</taxon>
        <taxon>Araneomorphae</taxon>
        <taxon>Entelegynae</taxon>
        <taxon>Araneoidea</taxon>
        <taxon>Nephilidae</taxon>
        <taxon>Trichonephila</taxon>
    </lineage>
</organism>
<accession>A0A8X6SVW3</accession>
<protein>
    <submittedName>
        <fullName evidence="1">Uncharacterized protein</fullName>
    </submittedName>
</protein>
<comment type="caution">
    <text evidence="1">The sequence shown here is derived from an EMBL/GenBank/DDBJ whole genome shotgun (WGS) entry which is preliminary data.</text>
</comment>
<sequence length="138" mass="15621">MCRRKRMIHDIHCTILVTITRDNKHSSNGPLDIIQNAVIYTTCIRMYALCCLQQGGISARSPSAMYRDSMGCHTPTYPKPFHSMPRRVAAITIGRGSNNADSSVRTLVSDLQKRMFVQLTNRLKGTWHPLSKLLYLSI</sequence>
<dbReference type="EMBL" id="BMAU01021334">
    <property type="protein sequence ID" value="GFY15381.1"/>
    <property type="molecule type" value="Genomic_DNA"/>
</dbReference>
<name>A0A8X6SVW3_TRICX</name>